<feature type="compositionally biased region" description="Basic and acidic residues" evidence="2">
    <location>
        <begin position="432"/>
        <end position="450"/>
    </location>
</feature>
<feature type="compositionally biased region" description="Low complexity" evidence="2">
    <location>
        <begin position="272"/>
        <end position="293"/>
    </location>
</feature>
<feature type="region of interest" description="Disordered" evidence="2">
    <location>
        <begin position="2700"/>
        <end position="2737"/>
    </location>
</feature>
<feature type="region of interest" description="Disordered" evidence="2">
    <location>
        <begin position="2603"/>
        <end position="2625"/>
    </location>
</feature>
<organism evidence="4 5">
    <name type="scientific">Notechis scutatus</name>
    <name type="common">mainland tiger snake</name>
    <dbReference type="NCBI Taxonomy" id="8663"/>
    <lineage>
        <taxon>Eukaryota</taxon>
        <taxon>Metazoa</taxon>
        <taxon>Chordata</taxon>
        <taxon>Craniata</taxon>
        <taxon>Vertebrata</taxon>
        <taxon>Euteleostomi</taxon>
        <taxon>Lepidosauria</taxon>
        <taxon>Squamata</taxon>
        <taxon>Bifurcata</taxon>
        <taxon>Unidentata</taxon>
        <taxon>Episquamata</taxon>
        <taxon>Toxicofera</taxon>
        <taxon>Serpentes</taxon>
        <taxon>Colubroidea</taxon>
        <taxon>Elapidae</taxon>
        <taxon>Hydrophiinae</taxon>
        <taxon>Notechis</taxon>
    </lineage>
</organism>
<feature type="region of interest" description="Disordered" evidence="2">
    <location>
        <begin position="2022"/>
        <end position="2043"/>
    </location>
</feature>
<feature type="compositionally biased region" description="Acidic residues" evidence="2">
    <location>
        <begin position="979"/>
        <end position="988"/>
    </location>
</feature>
<dbReference type="PROSITE" id="PS50006">
    <property type="entry name" value="FHA_DOMAIN"/>
    <property type="match status" value="1"/>
</dbReference>
<gene>
    <name evidence="5" type="primary">LOC113425142</name>
</gene>
<feature type="compositionally biased region" description="Basic and acidic residues" evidence="2">
    <location>
        <begin position="854"/>
        <end position="870"/>
    </location>
</feature>
<accession>A0A6J1VJ17</accession>
<name>A0A6J1VJ17_9SAUR</name>
<dbReference type="KEGG" id="nss:113425142"/>
<feature type="region of interest" description="Disordered" evidence="2">
    <location>
        <begin position="196"/>
        <end position="574"/>
    </location>
</feature>
<dbReference type="Pfam" id="PF24564">
    <property type="entry name" value="DUF7605"/>
    <property type="match status" value="1"/>
</dbReference>
<feature type="compositionally biased region" description="Low complexity" evidence="2">
    <location>
        <begin position="1593"/>
        <end position="1607"/>
    </location>
</feature>
<feature type="region of interest" description="Disordered" evidence="2">
    <location>
        <begin position="1530"/>
        <end position="1625"/>
    </location>
</feature>
<evidence type="ECO:0000313" key="5">
    <source>
        <dbReference type="RefSeq" id="XP_026542925.1"/>
    </source>
</evidence>
<dbReference type="InterPro" id="IPR008984">
    <property type="entry name" value="SMAD_FHA_dom_sf"/>
</dbReference>
<feature type="coiled-coil region" evidence="1">
    <location>
        <begin position="1916"/>
        <end position="1950"/>
    </location>
</feature>
<dbReference type="GeneID" id="113425142"/>
<dbReference type="RefSeq" id="XP_026542925.1">
    <property type="nucleotide sequence ID" value="XM_026687140.1"/>
</dbReference>
<feature type="region of interest" description="Disordered" evidence="2">
    <location>
        <begin position="740"/>
        <end position="951"/>
    </location>
</feature>
<evidence type="ECO:0000256" key="2">
    <source>
        <dbReference type="SAM" id="MobiDB-lite"/>
    </source>
</evidence>
<evidence type="ECO:0000313" key="4">
    <source>
        <dbReference type="Proteomes" id="UP000504612"/>
    </source>
</evidence>
<feature type="compositionally biased region" description="Basic and acidic residues" evidence="2">
    <location>
        <begin position="825"/>
        <end position="839"/>
    </location>
</feature>
<feature type="region of interest" description="Disordered" evidence="2">
    <location>
        <begin position="1672"/>
        <end position="1693"/>
    </location>
</feature>
<dbReference type="SUPFAM" id="SSF49879">
    <property type="entry name" value="SMAD/FHA domain"/>
    <property type="match status" value="1"/>
</dbReference>
<sequence>MALARPPGGQRLSHLRSIGSWAPVPGVSPVIHFSKAVTLFGRNTRVADYHLNLPATDLNYISRIHARIIRTDGEYILVDSSLTGVYVNDIRIEGEVNLREGDTVTFGHPDGKNVLLGSHTRQPNSPFYFLFEHCDCSPGRMQSAYADGRNFPQPLKGPDLVSAGVSPPGNPNLALAGNVSPPQMALAGVLPGQAPLASSVTQHGPQDALAPPPNPALSASSPLTAEKASEKSSFPSSPRPPLSAPCRRASQVLRSASPDYTLPDENSFAATGSPPESPESGDSVSRSSSSSESTVECDTPPPQGLPPHEAAGSDPEGGCVPPLLPGPTCSEASEAADRDGSPKAAEASGPWEETLQLTPAFPTETESESGCARSVSGPESPALSEAGEEQAQVDLCPSMEDTACLGESFASEAESPVEEMEVAELAGSRAQVRRDSVEEREENLMEKHPAEASFSSAEAEVAEGAESGAVGPSAESQVSELGHIQQHDSAKRTAEIHFPPGEEPMNDSSTQILSQETLDSERRNPLLPSGHSSRGGVDLTVASPQKAAASEAVEMEPPTGEGLEGLDGHLGGRELEPAMSSAIPADAEGVCEKASMVDLCAEVGRRTDGGKPGEMEVAAAESFKALDTSQEPGAEGADSKAWEAREMLLQKQPETLVLGEQSKGRFCQGEKPKDWRGASDTADRNLHSKDQPEPPEGADLLQARPFFGGNKVLAGALETSVPEPPENLGEVISEQGLFQSNRILFEDQGGEGPVMEGKWEPETPRSAESSNNSSEVAADSRLQDGDEASESHDSSLGVTGVAVVGLPGGGPPSYKSGSEGQLQGDSKDPPREEESEWRRSTISPSAAAAAANEDAAKQHREAEGGLEKDPTCLVGQEEAEGSSAAADASLARSPSPEQSFWGSAGRQGDSSRGGLEEGRIPHLGDCSLAGTQLPSLNSQHEAGERSVSESSHLLSCQYVTKDERFTGLNEEGGVKTTMGEEEEEEEGEASPVANAPSAVTKRDLDPSPRQVGSLNGPGSAFSSGSSCVVDLQEPNPNTVEPERLETCLEGASQGADVGGRLLRLEDPLIRDRASEEPEAPVERISLPVPGEPGPDVLLPEERGGSAQMAKAGGSPPGLPLPSVGLLQPGDVAVNLPVEPMDNSDGALQLPDGDDGLRGQVPAPEAEKGEPGQLGPSKTDDLHGGRDASRLDPAEQAANATESREAFREPTEESATRRPADLAVPETRAGPPKGTEMTLEMSPEGQPSSRCDQGSPGRGAASSTAGTEAEEPPHSGKSRKRASEAPVEAGGEEMEPDPVNLAGQPEKPPLDSASEPAEDGRVAWKGFPEDASLDLVQGSGPVAGRLPGQPGTVTVASPLGDAVKGPPAREASSSPQSGKGGYAQKARMVPEDANRLPAPESACRLGKDPEASAGHRGGFGCSEPCEEEKPNRSPPRKRPQNGDLDLEGAACHPKKLFREDLASVRGPGSDPAASPVAPPPPPHLRESVEQFGKTIENFLDQCRNRVPLCSDPTERNGEALAQIVRNYFKSNVDSDAPERGEAEEAPSSETAAAKGIGCQSEGGGAGGPRGSPGGDGPGSPKGEEAEGARISEDAPVSPGGRSAASGSSTKEESKGSGAPGQGGFYYFEEEPFPMEVGSALGDSGCSSPAESLNAALVEGPWEEEWDTPSSLDITASSQSYEPSPSPHWSNSDQALDSCSEGSSCLLETDWYYASDERPGIFLDVAVPWPEDRRLLAIGCSVENWTEEVGLVALPAERTLGAPRRRQLRPIGGGCRPKAALEALLTQAADFRMEIEKFIDSHTDNLREMKGGEFWPIVKCVRIRVATAEVLRTGAVLVDLPGTRDSNAARDTTAREYLKDCSAVWVTASITRAVDDKTAKELLSANFRRQLFMDGLYGSLAFVCTKTDSFSITDIIRDLHLQDQIRPLEEELQELERQRTRAEAEKKHLYDQLQQQQPARKESAAAESAWLQRHDILEKEFQICALQREKEARLRAISLICVQARNEFSKQRILMDFSAGLQEVSRRAEGEEDGEEEVDEGDSAGEQQPVNLEVFTVSSTEYLKLGGKLLCNGQPQVFHDIKDTEIPALKKFAMDTALKHSMVATEKVIRDVARVLSQMVNYLNSQRTEADAHQAQVQEMLQQALQGLPALLQGVLRASAQDLRRAFEALLLGSLQNGAERAKQLSEAIAKGWGSPVVGYPHGAYRAICNHRGVYTSPKYQSVDFNKELAEPILQVISLAWNEVFSSRLASSIEGFTAALLDQLSSFFRGLKKKLHQHRPVAEALHAIHAQQMEAARARLLNFTLDQTTSITRKQRTVSRLLIPTIQAAMEPAYAACSQLSGRGYFQRMKEEMETFVHLQKDAIFDSAVEKMWQQLELFQLSIHRSLQSVAQELATSIRMQFEPLLRPVQKNKEILPELQRLCAKVDKICQRSGVDYVLPTALQPEEQPPKTEAKLPGSGGCVSFPAASMDVRVGALPLPHLVAIQVSGEHITLTLAGEPTQASLPLGSVYRCEVCLPLGCLILRVSAKAAWEVGVQCRVHLPSPGLCSQEALVIREATQDERQLPRLRDCLAARLSAATRVQELSPQQGRETLLSLGVPYLGQQNLESAEPPGPQGASAPEPVAAVGTAGQQPCPLLLPWHPYARKRAGEAVLPQLEKKSKVLPVEPAGYAWLPCGQGAGVKPTSHSAALLGSHSPEGAFRPCPVSVHGRPKSRPWKEAASPSPGGCLGGWESLSASP</sequence>
<feature type="compositionally biased region" description="Low complexity" evidence="2">
    <location>
        <begin position="1253"/>
        <end position="1266"/>
    </location>
</feature>
<feature type="compositionally biased region" description="Acidic residues" evidence="2">
    <location>
        <begin position="2028"/>
        <end position="2041"/>
    </location>
</feature>
<dbReference type="Pfam" id="PF00498">
    <property type="entry name" value="FHA"/>
    <property type="match status" value="1"/>
</dbReference>
<protein>
    <submittedName>
        <fullName evidence="5">Uncharacterized protein LOC113425142</fullName>
    </submittedName>
</protein>
<feature type="compositionally biased region" description="Basic and acidic residues" evidence="2">
    <location>
        <begin position="1201"/>
        <end position="1219"/>
    </location>
</feature>
<dbReference type="PANTHER" id="PTHR36681">
    <property type="entry name" value="NUCLEAR GTPASE, GERMINAL CENTER-ASSOCIATED, TANDEM DUPLICATE 3"/>
    <property type="match status" value="1"/>
</dbReference>
<feature type="domain" description="FHA" evidence="3">
    <location>
        <begin position="38"/>
        <end position="92"/>
    </location>
</feature>
<feature type="compositionally biased region" description="Low complexity" evidence="2">
    <location>
        <begin position="216"/>
        <end position="236"/>
    </location>
</feature>
<dbReference type="InterPro" id="IPR000253">
    <property type="entry name" value="FHA_dom"/>
</dbReference>
<feature type="compositionally biased region" description="Polar residues" evidence="2">
    <location>
        <begin position="506"/>
        <end position="517"/>
    </location>
</feature>
<proteinExistence type="predicted"/>
<feature type="compositionally biased region" description="Basic and acidic residues" evidence="2">
    <location>
        <begin position="1580"/>
        <end position="1591"/>
    </location>
</feature>
<feature type="compositionally biased region" description="Low complexity" evidence="2">
    <location>
        <begin position="766"/>
        <end position="780"/>
    </location>
</feature>
<keyword evidence="4" id="KW-1185">Reference proteome</keyword>
<dbReference type="InterPro" id="IPR056024">
    <property type="entry name" value="DUF7605"/>
</dbReference>
<feature type="compositionally biased region" description="Gly residues" evidence="2">
    <location>
        <begin position="1559"/>
        <end position="1578"/>
    </location>
</feature>
<keyword evidence="1" id="KW-0175">Coiled coil</keyword>
<feature type="compositionally biased region" description="Low complexity" evidence="2">
    <location>
        <begin position="881"/>
        <end position="895"/>
    </location>
</feature>
<feature type="compositionally biased region" description="Basic and acidic residues" evidence="2">
    <location>
        <begin position="781"/>
        <end position="793"/>
    </location>
</feature>
<feature type="compositionally biased region" description="Polar residues" evidence="2">
    <location>
        <begin position="929"/>
        <end position="940"/>
    </location>
</feature>
<feature type="compositionally biased region" description="Basic and acidic residues" evidence="2">
    <location>
        <begin position="485"/>
        <end position="495"/>
    </location>
</feature>
<dbReference type="PANTHER" id="PTHR36681:SF3">
    <property type="entry name" value="NUCLEAR GTPASE, GERMINAL CENTER-ASSOCIATED, TANDEM DUPLICATE 3"/>
    <property type="match status" value="1"/>
</dbReference>
<feature type="region of interest" description="Disordered" evidence="2">
    <location>
        <begin position="965"/>
        <end position="1039"/>
    </location>
</feature>
<feature type="compositionally biased region" description="Basic and acidic residues" evidence="2">
    <location>
        <begin position="668"/>
        <end position="692"/>
    </location>
</feature>
<feature type="compositionally biased region" description="Basic and acidic residues" evidence="2">
    <location>
        <begin position="1177"/>
        <end position="1192"/>
    </location>
</feature>
<dbReference type="Proteomes" id="UP000504612">
    <property type="component" value="Unplaced"/>
</dbReference>
<dbReference type="Gene3D" id="2.60.200.20">
    <property type="match status" value="1"/>
</dbReference>
<feature type="compositionally biased region" description="Low complexity" evidence="2">
    <location>
        <begin position="1120"/>
        <end position="1129"/>
    </location>
</feature>
<feature type="region of interest" description="Disordered" evidence="2">
    <location>
        <begin position="1070"/>
        <end position="1491"/>
    </location>
</feature>
<dbReference type="SMART" id="SM00240">
    <property type="entry name" value="FHA"/>
    <property type="match status" value="1"/>
</dbReference>
<evidence type="ECO:0000256" key="1">
    <source>
        <dbReference type="SAM" id="Coils"/>
    </source>
</evidence>
<evidence type="ECO:0000259" key="3">
    <source>
        <dbReference type="PROSITE" id="PS50006"/>
    </source>
</evidence>
<feature type="compositionally biased region" description="Low complexity" evidence="2">
    <location>
        <begin position="1465"/>
        <end position="1474"/>
    </location>
</feature>
<reference evidence="5" key="1">
    <citation type="submission" date="2025-08" db="UniProtKB">
        <authorList>
            <consortium name="RefSeq"/>
        </authorList>
    </citation>
    <scope>IDENTIFICATION</scope>
</reference>
<feature type="region of interest" description="Disordered" evidence="2">
    <location>
        <begin position="659"/>
        <end position="704"/>
    </location>
</feature>
<feature type="compositionally biased region" description="Low complexity" evidence="2">
    <location>
        <begin position="451"/>
        <end position="476"/>
    </location>
</feature>